<dbReference type="PANTHER" id="PTHR31212:SF5">
    <property type="entry name" value="ISOCHORISMATASE FAMILY PROTEIN FAMILY (AFU_ORTHOLOGUE AFUA_3G14500)"/>
    <property type="match status" value="1"/>
</dbReference>
<dbReference type="InterPro" id="IPR032854">
    <property type="entry name" value="ALKBH3"/>
</dbReference>
<gene>
    <name evidence="2" type="ORF">K431DRAFT_4255</name>
</gene>
<evidence type="ECO:0000259" key="1">
    <source>
        <dbReference type="PROSITE" id="PS51471"/>
    </source>
</evidence>
<accession>A0A9P4QGV3</accession>
<dbReference type="GO" id="GO:0006307">
    <property type="term" value="P:DNA alkylation repair"/>
    <property type="evidence" value="ECO:0007669"/>
    <property type="project" value="InterPro"/>
</dbReference>
<protein>
    <recommendedName>
        <fullName evidence="1">Fe2OG dioxygenase domain-containing protein</fullName>
    </recommendedName>
</protein>
<dbReference type="InterPro" id="IPR037151">
    <property type="entry name" value="AlkB-like_sf"/>
</dbReference>
<dbReference type="Pfam" id="PF13532">
    <property type="entry name" value="2OG-FeII_Oxy_2"/>
    <property type="match status" value="1"/>
</dbReference>
<dbReference type="AlphaFoldDB" id="A0A9P4QGV3"/>
<dbReference type="Proteomes" id="UP000799441">
    <property type="component" value="Unassembled WGS sequence"/>
</dbReference>
<comment type="caution">
    <text evidence="2">The sequence shown here is derived from an EMBL/GenBank/DDBJ whole genome shotgun (WGS) entry which is preliminary data.</text>
</comment>
<dbReference type="SUPFAM" id="SSF51197">
    <property type="entry name" value="Clavaminate synthase-like"/>
    <property type="match status" value="1"/>
</dbReference>
<feature type="domain" description="Fe2OG dioxygenase" evidence="1">
    <location>
        <begin position="105"/>
        <end position="219"/>
    </location>
</feature>
<dbReference type="OrthoDB" id="445341at2759"/>
<proteinExistence type="predicted"/>
<evidence type="ECO:0000313" key="2">
    <source>
        <dbReference type="EMBL" id="KAF2726219.1"/>
    </source>
</evidence>
<dbReference type="PANTHER" id="PTHR31212">
    <property type="entry name" value="ALPHA-KETOGLUTARATE-DEPENDENT DIOXYGENASE ALKB HOMOLOG 3"/>
    <property type="match status" value="1"/>
</dbReference>
<dbReference type="EMBL" id="MU003765">
    <property type="protein sequence ID" value="KAF2726219.1"/>
    <property type="molecule type" value="Genomic_DNA"/>
</dbReference>
<dbReference type="Gene3D" id="2.60.120.590">
    <property type="entry name" value="Alpha-ketoglutarate-dependent dioxygenase AlkB-like"/>
    <property type="match status" value="1"/>
</dbReference>
<dbReference type="GO" id="GO:0051213">
    <property type="term" value="F:dioxygenase activity"/>
    <property type="evidence" value="ECO:0007669"/>
    <property type="project" value="InterPro"/>
</dbReference>
<dbReference type="InterPro" id="IPR005123">
    <property type="entry name" value="Oxoglu/Fe-dep_dioxygenase_dom"/>
</dbReference>
<organism evidence="2 3">
    <name type="scientific">Polychaeton citri CBS 116435</name>
    <dbReference type="NCBI Taxonomy" id="1314669"/>
    <lineage>
        <taxon>Eukaryota</taxon>
        <taxon>Fungi</taxon>
        <taxon>Dikarya</taxon>
        <taxon>Ascomycota</taxon>
        <taxon>Pezizomycotina</taxon>
        <taxon>Dothideomycetes</taxon>
        <taxon>Dothideomycetidae</taxon>
        <taxon>Capnodiales</taxon>
        <taxon>Capnodiaceae</taxon>
        <taxon>Polychaeton</taxon>
    </lineage>
</organism>
<reference evidence="2" key="1">
    <citation type="journal article" date="2020" name="Stud. Mycol.">
        <title>101 Dothideomycetes genomes: a test case for predicting lifestyles and emergence of pathogens.</title>
        <authorList>
            <person name="Haridas S."/>
            <person name="Albert R."/>
            <person name="Binder M."/>
            <person name="Bloem J."/>
            <person name="Labutti K."/>
            <person name="Salamov A."/>
            <person name="Andreopoulos B."/>
            <person name="Baker S."/>
            <person name="Barry K."/>
            <person name="Bills G."/>
            <person name="Bluhm B."/>
            <person name="Cannon C."/>
            <person name="Castanera R."/>
            <person name="Culley D."/>
            <person name="Daum C."/>
            <person name="Ezra D."/>
            <person name="Gonzalez J."/>
            <person name="Henrissat B."/>
            <person name="Kuo A."/>
            <person name="Liang C."/>
            <person name="Lipzen A."/>
            <person name="Lutzoni F."/>
            <person name="Magnuson J."/>
            <person name="Mondo S."/>
            <person name="Nolan M."/>
            <person name="Ohm R."/>
            <person name="Pangilinan J."/>
            <person name="Park H.-J."/>
            <person name="Ramirez L."/>
            <person name="Alfaro M."/>
            <person name="Sun H."/>
            <person name="Tritt A."/>
            <person name="Yoshinaga Y."/>
            <person name="Zwiers L.-H."/>
            <person name="Turgeon B."/>
            <person name="Goodwin S."/>
            <person name="Spatafora J."/>
            <person name="Crous P."/>
            <person name="Grigoriev I."/>
        </authorList>
    </citation>
    <scope>NUCLEOTIDE SEQUENCE</scope>
    <source>
        <strain evidence="2">CBS 116435</strain>
    </source>
</reference>
<dbReference type="InterPro" id="IPR027450">
    <property type="entry name" value="AlkB-like"/>
</dbReference>
<name>A0A9P4QGV3_9PEZI</name>
<sequence length="285" mass="31816">MQQRHPLFGDDKGDESGDSEILYDLLPSKEAASVFEGLKAEVKWQKMLHQTGEVPRLVCCQGTTDATDGSMPVYRHPSDESLPLLPWSPMVEMVRKAAEDVVGHRLNHALIQLYRGGTDFISEHSDKTLDIAHGSKIVNVSFGAQRTMRLRTKRGVPTGQQRITHRIPMPHNSMLMMSLRTNEEYLHGINADKRPRSELSEAETAYGGQRISLTFRNIATFLDADSRSIWGQGAVAKDRNVARATINGDAGESEKIVRAFGLENQATKFDWEGVYGKGFDVLHLK</sequence>
<evidence type="ECO:0000313" key="3">
    <source>
        <dbReference type="Proteomes" id="UP000799441"/>
    </source>
</evidence>
<dbReference type="PROSITE" id="PS51471">
    <property type="entry name" value="FE2OG_OXY"/>
    <property type="match status" value="1"/>
</dbReference>
<keyword evidence="3" id="KW-1185">Reference proteome</keyword>